<dbReference type="PANTHER" id="PTHR44591">
    <property type="entry name" value="STRESS RESPONSE REGULATOR PROTEIN 1"/>
    <property type="match status" value="1"/>
</dbReference>
<accession>A0A2T5K313</accession>
<keyword evidence="5" id="KW-1185">Reference proteome</keyword>
<dbReference type="EMBL" id="QAOT01000012">
    <property type="protein sequence ID" value="PTR16814.1"/>
    <property type="molecule type" value="Genomic_DNA"/>
</dbReference>
<dbReference type="PANTHER" id="PTHR44591:SF3">
    <property type="entry name" value="RESPONSE REGULATORY DOMAIN-CONTAINING PROTEIN"/>
    <property type="match status" value="1"/>
</dbReference>
<dbReference type="GO" id="GO:0000160">
    <property type="term" value="P:phosphorelay signal transduction system"/>
    <property type="evidence" value="ECO:0007669"/>
    <property type="project" value="InterPro"/>
</dbReference>
<dbReference type="PROSITE" id="PS50110">
    <property type="entry name" value="RESPONSE_REGULATORY"/>
    <property type="match status" value="1"/>
</dbReference>
<evidence type="ECO:0000313" key="4">
    <source>
        <dbReference type="EMBL" id="PTR16814.1"/>
    </source>
</evidence>
<reference evidence="4 5" key="1">
    <citation type="submission" date="2018-04" db="EMBL/GenBank/DDBJ databases">
        <title>Genomic Encyclopedia of Type Strains, Phase III (KMG-III): the genomes of soil and plant-associated and newly described type strains.</title>
        <authorList>
            <person name="Whitman W."/>
        </authorList>
    </citation>
    <scope>NUCLEOTIDE SEQUENCE [LARGE SCALE GENOMIC DNA]</scope>
    <source>
        <strain evidence="4 5">KA25</strain>
    </source>
</reference>
<dbReference type="OrthoDB" id="7326651at2"/>
<dbReference type="Pfam" id="PF00072">
    <property type="entry name" value="Response_reg"/>
    <property type="match status" value="1"/>
</dbReference>
<comment type="caution">
    <text evidence="4">The sequence shown here is derived from an EMBL/GenBank/DDBJ whole genome shotgun (WGS) entry which is preliminary data.</text>
</comment>
<name>A0A2T5K313_9RHOB</name>
<dbReference type="InterPro" id="IPR001789">
    <property type="entry name" value="Sig_transdc_resp-reg_receiver"/>
</dbReference>
<dbReference type="SUPFAM" id="SSF52172">
    <property type="entry name" value="CheY-like"/>
    <property type="match status" value="1"/>
</dbReference>
<gene>
    <name evidence="4" type="ORF">C8J28_112113</name>
</gene>
<organism evidence="4 5">
    <name type="scientific">Cereibacter azotoformans</name>
    <dbReference type="NCBI Taxonomy" id="43057"/>
    <lineage>
        <taxon>Bacteria</taxon>
        <taxon>Pseudomonadati</taxon>
        <taxon>Pseudomonadota</taxon>
        <taxon>Alphaproteobacteria</taxon>
        <taxon>Rhodobacterales</taxon>
        <taxon>Paracoccaceae</taxon>
        <taxon>Cereibacter</taxon>
    </lineage>
</organism>
<dbReference type="Gene3D" id="3.40.50.2300">
    <property type="match status" value="1"/>
</dbReference>
<protein>
    <submittedName>
        <fullName evidence="4">Response regulator receiver domain-containing protein</fullName>
    </submittedName>
</protein>
<dbReference type="Proteomes" id="UP000244060">
    <property type="component" value="Unassembled WGS sequence"/>
</dbReference>
<evidence type="ECO:0000313" key="5">
    <source>
        <dbReference type="Proteomes" id="UP000244060"/>
    </source>
</evidence>
<sequence>MRLLVIDHDPAFVLVLRQMLDGLGLPDPDCTATAREALRLLGAGARFDCIILDLDLPGGAAALCRRLRLLPEHGATPILLIARPPKDGDLAEALAAGASDYVSRQIDPLELRARLGMAARLTDERRRSRALALRLHGLAAAGFGDPQPVLGLEGVMELAAFEDRLRHGHTGQTALAFRIGNAGAIAAAATAGQYHDMLTHVAAVILDRLRPEGLVLAHAGQGEFMGLMPAPPTERPHVLAEVLGLRLADRAPIYDRLALPRPVLQVGKPMRPGLFFRSTPERLIRRARETLRSPDPAPQVLV</sequence>
<feature type="modified residue" description="4-aspartylphosphate" evidence="2">
    <location>
        <position position="53"/>
    </location>
</feature>
<dbReference type="RefSeq" id="WP_108221350.1">
    <property type="nucleotide sequence ID" value="NZ_CP090021.1"/>
</dbReference>
<dbReference type="InterPro" id="IPR050595">
    <property type="entry name" value="Bact_response_regulator"/>
</dbReference>
<proteinExistence type="predicted"/>
<evidence type="ECO:0000256" key="1">
    <source>
        <dbReference type="ARBA" id="ARBA00022553"/>
    </source>
</evidence>
<evidence type="ECO:0000259" key="3">
    <source>
        <dbReference type="PROSITE" id="PS50110"/>
    </source>
</evidence>
<evidence type="ECO:0000256" key="2">
    <source>
        <dbReference type="PROSITE-ProRule" id="PRU00169"/>
    </source>
</evidence>
<dbReference type="SMART" id="SM00448">
    <property type="entry name" value="REC"/>
    <property type="match status" value="1"/>
</dbReference>
<dbReference type="AlphaFoldDB" id="A0A2T5K313"/>
<keyword evidence="1 2" id="KW-0597">Phosphoprotein</keyword>
<feature type="domain" description="Response regulatory" evidence="3">
    <location>
        <begin position="2"/>
        <end position="119"/>
    </location>
</feature>
<dbReference type="InterPro" id="IPR011006">
    <property type="entry name" value="CheY-like_superfamily"/>
</dbReference>